<dbReference type="EMBL" id="AQRA01000002">
    <property type="protein sequence ID" value="EZH74906.1"/>
    <property type="molecule type" value="Genomic_DNA"/>
</dbReference>
<dbReference type="GO" id="GO:0030288">
    <property type="term" value="C:outer membrane-bounded periplasmic space"/>
    <property type="evidence" value="ECO:0007669"/>
    <property type="project" value="TreeGrafter"/>
</dbReference>
<dbReference type="GO" id="GO:0006508">
    <property type="term" value="P:proteolysis"/>
    <property type="evidence" value="ECO:0007669"/>
    <property type="project" value="InterPro"/>
</dbReference>
<organism evidence="2 3">
    <name type="scientific">Aquimarina atlantica</name>
    <dbReference type="NCBI Taxonomy" id="1317122"/>
    <lineage>
        <taxon>Bacteria</taxon>
        <taxon>Pseudomonadati</taxon>
        <taxon>Bacteroidota</taxon>
        <taxon>Flavobacteriia</taxon>
        <taxon>Flavobacteriales</taxon>
        <taxon>Flavobacteriaceae</taxon>
        <taxon>Aquimarina</taxon>
    </lineage>
</organism>
<reference evidence="2 3" key="1">
    <citation type="submission" date="2014-04" db="EMBL/GenBank/DDBJ databases">
        <title>Aquimarina sp. 22II-S11-z7 Genome Sequencing.</title>
        <authorList>
            <person name="Lai Q."/>
        </authorList>
    </citation>
    <scope>NUCLEOTIDE SEQUENCE [LARGE SCALE GENOMIC DNA]</scope>
    <source>
        <strain evidence="2 3">22II-S11-z7</strain>
    </source>
</reference>
<gene>
    <name evidence="2" type="ORF">ATO12_09235</name>
</gene>
<dbReference type="CDD" id="cd07563">
    <property type="entry name" value="Peptidase_S41_IRBP"/>
    <property type="match status" value="1"/>
</dbReference>
<dbReference type="STRING" id="1317122.ATO12_09235"/>
<dbReference type="PANTHER" id="PTHR32060">
    <property type="entry name" value="TAIL-SPECIFIC PROTEASE"/>
    <property type="match status" value="1"/>
</dbReference>
<dbReference type="SUPFAM" id="SSF52096">
    <property type="entry name" value="ClpP/crotonase"/>
    <property type="match status" value="1"/>
</dbReference>
<dbReference type="InterPro" id="IPR005151">
    <property type="entry name" value="Tail-specific_protease"/>
</dbReference>
<dbReference type="PROSITE" id="PS51257">
    <property type="entry name" value="PROKAR_LIPOPROTEIN"/>
    <property type="match status" value="1"/>
</dbReference>
<name>A0A023BXX7_9FLAO</name>
<keyword evidence="3" id="KW-1185">Reference proteome</keyword>
<evidence type="ECO:0000259" key="1">
    <source>
        <dbReference type="SMART" id="SM00245"/>
    </source>
</evidence>
<proteinExistence type="predicted"/>
<dbReference type="PANTHER" id="PTHR32060:SF30">
    <property type="entry name" value="CARBOXY-TERMINAL PROCESSING PROTEASE CTPA"/>
    <property type="match status" value="1"/>
</dbReference>
<dbReference type="GO" id="GO:0008236">
    <property type="term" value="F:serine-type peptidase activity"/>
    <property type="evidence" value="ECO:0007669"/>
    <property type="project" value="InterPro"/>
</dbReference>
<evidence type="ECO:0000313" key="3">
    <source>
        <dbReference type="Proteomes" id="UP000023541"/>
    </source>
</evidence>
<dbReference type="Pfam" id="PF03572">
    <property type="entry name" value="Peptidase_S41"/>
    <property type="match status" value="1"/>
</dbReference>
<dbReference type="RefSeq" id="WP_034239807.1">
    <property type="nucleotide sequence ID" value="NZ_AQRA01000002.1"/>
</dbReference>
<dbReference type="eggNOG" id="COG0793">
    <property type="taxonomic scope" value="Bacteria"/>
</dbReference>
<dbReference type="Proteomes" id="UP000023541">
    <property type="component" value="Unassembled WGS sequence"/>
</dbReference>
<evidence type="ECO:0000313" key="2">
    <source>
        <dbReference type="EMBL" id="EZH74906.1"/>
    </source>
</evidence>
<dbReference type="SMART" id="SM00245">
    <property type="entry name" value="TSPc"/>
    <property type="match status" value="1"/>
</dbReference>
<dbReference type="GO" id="GO:0007165">
    <property type="term" value="P:signal transduction"/>
    <property type="evidence" value="ECO:0007669"/>
    <property type="project" value="TreeGrafter"/>
</dbReference>
<dbReference type="GO" id="GO:0004175">
    <property type="term" value="F:endopeptidase activity"/>
    <property type="evidence" value="ECO:0007669"/>
    <property type="project" value="TreeGrafter"/>
</dbReference>
<dbReference type="InterPro" id="IPR029045">
    <property type="entry name" value="ClpP/crotonase-like_dom_sf"/>
</dbReference>
<feature type="domain" description="Tail specific protease" evidence="1">
    <location>
        <begin position="236"/>
        <end position="439"/>
    </location>
</feature>
<dbReference type="Gene3D" id="3.90.226.10">
    <property type="entry name" value="2-enoyl-CoA Hydratase, Chain A, domain 1"/>
    <property type="match status" value="1"/>
</dbReference>
<dbReference type="AlphaFoldDB" id="A0A023BXX7"/>
<accession>A0A023BXX7</accession>
<protein>
    <recommendedName>
        <fullName evidence="1">Tail specific protease domain-containing protein</fullName>
    </recommendedName>
</protein>
<dbReference type="Gene3D" id="3.30.750.44">
    <property type="match status" value="1"/>
</dbReference>
<comment type="caution">
    <text evidence="2">The sequence shown here is derived from an EMBL/GenBank/DDBJ whole genome shotgun (WGS) entry which is preliminary data.</text>
</comment>
<sequence length="466" mass="52606">MRCISNKYYGISIVKTFVFLFLIFLGFACHFDDDLPKISSKKSFWYSESKGYILEISKNKTKLYSTSTAGCTALSDDFKSEDFFGIEINEIDANTIEGESDLILSNLVFTRLPEQKESCLKNQLSKTKDPKINFDHFWNIFNDYYVFFETRGVDWSIYQKIRDQVTEDNFYDILEQIVVTLEDGHVRITDEKNNVEIKSGLPSLMTKLNAHLEGDLVIDTSDKFKKIINQKAAIITEKYFENIFQQDERGNIFWGLMEGEIGYINISGMDDYSNDFNNEIDALNEVLDKVMNDIEASGVSKLILDIRFNGGGFDKISLDIASRFIDHEQFVFSKKERLGNSFTSDQVVSINPKGDFQYTGDIILLTSPITASAAEIFALCMKDLPYVTIVGENTNGIFSTVLTHTLPNGASVGLSNEVYSDANGVVFEAIGIGPDTEENRIPFLSTIDFKNNIDSGIEKAIALLKN</sequence>